<dbReference type="RefSeq" id="XP_009262414.1">
    <property type="nucleotide sequence ID" value="XM_009264139.1"/>
</dbReference>
<gene>
    <name evidence="2" type="ORF">FPSE_11022</name>
</gene>
<accession>K3VXF4</accession>
<reference evidence="2 3" key="1">
    <citation type="journal article" date="2012" name="PLoS Pathog.">
        <title>Comparative pathogenomics reveals horizontally acquired novel virulence genes in fungi infecting cereal hosts.</title>
        <authorList>
            <person name="Gardiner D.M."/>
            <person name="McDonald M.C."/>
            <person name="Covarelli L."/>
            <person name="Solomon P.S."/>
            <person name="Rusu A.G."/>
            <person name="Marshall M."/>
            <person name="Kazan K."/>
            <person name="Chakraborty S."/>
            <person name="McDonald B.A."/>
            <person name="Manners J.M."/>
        </authorList>
    </citation>
    <scope>NUCLEOTIDE SEQUENCE [LARGE SCALE GENOMIC DNA]</scope>
    <source>
        <strain evidence="2 3">CS3096</strain>
    </source>
</reference>
<dbReference type="Pfam" id="PF24864">
    <property type="entry name" value="DUF7730"/>
    <property type="match status" value="1"/>
</dbReference>
<dbReference type="HOGENOM" id="CLU_829103_0_0_1"/>
<protein>
    <recommendedName>
        <fullName evidence="1">DUF7730 domain-containing protein</fullName>
    </recommendedName>
</protein>
<dbReference type="AlphaFoldDB" id="K3VXF4"/>
<evidence type="ECO:0000313" key="2">
    <source>
        <dbReference type="EMBL" id="EKJ68805.1"/>
    </source>
</evidence>
<feature type="domain" description="DUF7730" evidence="1">
    <location>
        <begin position="116"/>
        <end position="252"/>
    </location>
</feature>
<dbReference type="OrthoDB" id="4757095at2759"/>
<proteinExistence type="predicted"/>
<dbReference type="GeneID" id="20369639"/>
<dbReference type="PANTHER" id="PTHR38790">
    <property type="entry name" value="2EXR DOMAIN-CONTAINING PROTEIN-RELATED"/>
    <property type="match status" value="1"/>
</dbReference>
<evidence type="ECO:0000259" key="1">
    <source>
        <dbReference type="Pfam" id="PF24864"/>
    </source>
</evidence>
<comment type="caution">
    <text evidence="2">The sequence shown here is derived from an EMBL/GenBank/DDBJ whole genome shotgun (WGS) entry which is preliminary data.</text>
</comment>
<dbReference type="KEGG" id="fpu:FPSE_11022"/>
<organism evidence="2 3">
    <name type="scientific">Fusarium pseudograminearum (strain CS3096)</name>
    <name type="common">Wheat and barley crown-rot fungus</name>
    <dbReference type="NCBI Taxonomy" id="1028729"/>
    <lineage>
        <taxon>Eukaryota</taxon>
        <taxon>Fungi</taxon>
        <taxon>Dikarya</taxon>
        <taxon>Ascomycota</taxon>
        <taxon>Pezizomycotina</taxon>
        <taxon>Sordariomycetes</taxon>
        <taxon>Hypocreomycetidae</taxon>
        <taxon>Hypocreales</taxon>
        <taxon>Nectriaceae</taxon>
        <taxon>Fusarium</taxon>
    </lineage>
</organism>
<dbReference type="eggNOG" id="ENOG502T3BA">
    <property type="taxonomic scope" value="Eukaryota"/>
</dbReference>
<sequence>MGSRKEYYSINTINAQFIISYNTDHLSIATDQQPTMGHFDVLSKLAFHLKSVLIKSQSMVDGDLDQELYLSVPTRNLKDAGLSQHLILRDGRFLRMKCVTDVTAPDERQAKCERTGCDEIWDPELWRQLESNWGIHWKCEELHQSHQQKDGSRWSPFLAMMLTCRELYIEARASIYSSVTFCTRDLDTIHSLAVSCPNPIFNNIQHLQVTVRLRLPGFDGPNYAKKSVMLPWHRCCKALERAENLESVYLWLDAKPRSRLYMYKASEKNIRCYDFGRKLAAKLTVNAPFNPNRPEGWDTVAQLKPRFTIHARGWAEYRASHDASIGVVGNLEGSS</sequence>
<name>K3VXF4_FUSPC</name>
<dbReference type="EMBL" id="AFNW01000385">
    <property type="protein sequence ID" value="EKJ68805.1"/>
    <property type="molecule type" value="Genomic_DNA"/>
</dbReference>
<evidence type="ECO:0000313" key="3">
    <source>
        <dbReference type="Proteomes" id="UP000007978"/>
    </source>
</evidence>
<dbReference type="PANTHER" id="PTHR38790:SF9">
    <property type="entry name" value="F-BOX DOMAIN-CONTAINING PROTEIN"/>
    <property type="match status" value="1"/>
</dbReference>
<dbReference type="InterPro" id="IPR056632">
    <property type="entry name" value="DUF7730"/>
</dbReference>
<keyword evidence="3" id="KW-1185">Reference proteome</keyword>
<dbReference type="Proteomes" id="UP000007978">
    <property type="component" value="Chromosome 3"/>
</dbReference>